<dbReference type="Proteomes" id="UP000664132">
    <property type="component" value="Unassembled WGS sequence"/>
</dbReference>
<evidence type="ECO:0000256" key="1">
    <source>
        <dbReference type="SAM" id="MobiDB-lite"/>
    </source>
</evidence>
<name>A0A8H7VZI9_9HELO</name>
<proteinExistence type="predicted"/>
<sequence length="134" mass="14983">MAAADIMANHYQYRPLSVHHDQIRLIKLQPGPAEAVIEIEVSHEDCSSNPVYEALSYVRGSPRRKDIVLVRRASSGLASNTSRAKTAQPDPAHTEATTHCFLPVTDSLAVALRYLKNAEEPRKSVDLRYLHQPR</sequence>
<feature type="region of interest" description="Disordered" evidence="1">
    <location>
        <begin position="76"/>
        <end position="95"/>
    </location>
</feature>
<keyword evidence="3" id="KW-1185">Reference proteome</keyword>
<accession>A0A8H7VZI9</accession>
<dbReference type="EMBL" id="JAFJYH010000470">
    <property type="protein sequence ID" value="KAG4411490.1"/>
    <property type="molecule type" value="Genomic_DNA"/>
</dbReference>
<dbReference type="AlphaFoldDB" id="A0A8H7VZI9"/>
<gene>
    <name evidence="2" type="ORF">IFR04_015378</name>
</gene>
<evidence type="ECO:0000313" key="3">
    <source>
        <dbReference type="Proteomes" id="UP000664132"/>
    </source>
</evidence>
<evidence type="ECO:0000313" key="2">
    <source>
        <dbReference type="EMBL" id="KAG4411490.1"/>
    </source>
</evidence>
<feature type="compositionally biased region" description="Polar residues" evidence="1">
    <location>
        <begin position="76"/>
        <end position="85"/>
    </location>
</feature>
<protein>
    <submittedName>
        <fullName evidence="2">Uncharacterized protein</fullName>
    </submittedName>
</protein>
<organism evidence="2 3">
    <name type="scientific">Cadophora malorum</name>
    <dbReference type="NCBI Taxonomy" id="108018"/>
    <lineage>
        <taxon>Eukaryota</taxon>
        <taxon>Fungi</taxon>
        <taxon>Dikarya</taxon>
        <taxon>Ascomycota</taxon>
        <taxon>Pezizomycotina</taxon>
        <taxon>Leotiomycetes</taxon>
        <taxon>Helotiales</taxon>
        <taxon>Ploettnerulaceae</taxon>
        <taxon>Cadophora</taxon>
    </lineage>
</organism>
<comment type="caution">
    <text evidence="2">The sequence shown here is derived from an EMBL/GenBank/DDBJ whole genome shotgun (WGS) entry which is preliminary data.</text>
</comment>
<reference evidence="2" key="1">
    <citation type="submission" date="2021-02" db="EMBL/GenBank/DDBJ databases">
        <title>Genome sequence Cadophora malorum strain M34.</title>
        <authorList>
            <person name="Stefanovic E."/>
            <person name="Vu D."/>
            <person name="Scully C."/>
            <person name="Dijksterhuis J."/>
            <person name="Roader J."/>
            <person name="Houbraken J."/>
        </authorList>
    </citation>
    <scope>NUCLEOTIDE SEQUENCE</scope>
    <source>
        <strain evidence="2">M34</strain>
    </source>
</reference>
<dbReference type="OrthoDB" id="194358at2759"/>